<evidence type="ECO:0000256" key="3">
    <source>
        <dbReference type="ARBA" id="ARBA00023186"/>
    </source>
</evidence>
<dbReference type="InterPro" id="IPR036627">
    <property type="entry name" value="CobW-likC_sf"/>
</dbReference>
<comment type="similarity">
    <text evidence="4">Belongs to the SIMIBI class G3E GTPase family. ZNG1 subfamily.</text>
</comment>
<dbReference type="PANTHER" id="PTHR13748:SF62">
    <property type="entry name" value="COBW DOMAIN-CONTAINING PROTEIN"/>
    <property type="match status" value="1"/>
</dbReference>
<dbReference type="SMART" id="SM00833">
    <property type="entry name" value="CobW_C"/>
    <property type="match status" value="1"/>
</dbReference>
<reference evidence="7 8" key="1">
    <citation type="journal article" date="2020" name="G3 (Bethesda)">
        <title>Improved Reference Genome for Cyclotella cryptica CCMP332, a Model for Cell Wall Morphogenesis, Salinity Adaptation, and Lipid Production in Diatoms (Bacillariophyta).</title>
        <authorList>
            <person name="Roberts W.R."/>
            <person name="Downey K.M."/>
            <person name="Ruck E.C."/>
            <person name="Traller J.C."/>
            <person name="Alverson A.J."/>
        </authorList>
    </citation>
    <scope>NUCLEOTIDE SEQUENCE [LARGE SCALE GENOMIC DNA]</scope>
    <source>
        <strain evidence="7 8">CCMP332</strain>
    </source>
</reference>
<keyword evidence="1" id="KW-0547">Nucleotide-binding</keyword>
<comment type="caution">
    <text evidence="7">The sequence shown here is derived from an EMBL/GenBank/DDBJ whole genome shotgun (WGS) entry which is preliminary data.</text>
</comment>
<dbReference type="SUPFAM" id="SSF90002">
    <property type="entry name" value="Hypothetical protein YjiA, C-terminal domain"/>
    <property type="match status" value="1"/>
</dbReference>
<evidence type="ECO:0000256" key="5">
    <source>
        <dbReference type="ARBA" id="ARBA00049117"/>
    </source>
</evidence>
<evidence type="ECO:0000313" key="7">
    <source>
        <dbReference type="EMBL" id="KAL3799428.1"/>
    </source>
</evidence>
<evidence type="ECO:0000256" key="1">
    <source>
        <dbReference type="ARBA" id="ARBA00022741"/>
    </source>
</evidence>
<dbReference type="InterPro" id="IPR027417">
    <property type="entry name" value="P-loop_NTPase"/>
</dbReference>
<evidence type="ECO:0000259" key="6">
    <source>
        <dbReference type="SMART" id="SM00833"/>
    </source>
</evidence>
<proteinExistence type="inferred from homology"/>
<dbReference type="Gene3D" id="3.40.50.300">
    <property type="entry name" value="P-loop containing nucleotide triphosphate hydrolases"/>
    <property type="match status" value="1"/>
</dbReference>
<dbReference type="PANTHER" id="PTHR13748">
    <property type="entry name" value="COBW-RELATED"/>
    <property type="match status" value="1"/>
</dbReference>
<dbReference type="GO" id="GO:0000166">
    <property type="term" value="F:nucleotide binding"/>
    <property type="evidence" value="ECO:0007669"/>
    <property type="project" value="UniProtKB-KW"/>
</dbReference>
<comment type="catalytic activity">
    <reaction evidence="5">
        <text>GTP + H2O = GDP + phosphate + H(+)</text>
        <dbReference type="Rhea" id="RHEA:19669"/>
        <dbReference type="ChEBI" id="CHEBI:15377"/>
        <dbReference type="ChEBI" id="CHEBI:15378"/>
        <dbReference type="ChEBI" id="CHEBI:37565"/>
        <dbReference type="ChEBI" id="CHEBI:43474"/>
        <dbReference type="ChEBI" id="CHEBI:58189"/>
    </reaction>
    <physiologicalReaction direction="left-to-right" evidence="5">
        <dbReference type="Rhea" id="RHEA:19670"/>
    </physiologicalReaction>
</comment>
<dbReference type="Proteomes" id="UP001516023">
    <property type="component" value="Unassembled WGS sequence"/>
</dbReference>
<evidence type="ECO:0000256" key="4">
    <source>
        <dbReference type="ARBA" id="ARBA00034320"/>
    </source>
</evidence>
<protein>
    <recommendedName>
        <fullName evidence="6">CobW C-terminal domain-containing protein</fullName>
    </recommendedName>
</protein>
<accession>A0ABD3QG68</accession>
<keyword evidence="8" id="KW-1185">Reference proteome</keyword>
<evidence type="ECO:0000313" key="8">
    <source>
        <dbReference type="Proteomes" id="UP001516023"/>
    </source>
</evidence>
<evidence type="ECO:0000256" key="2">
    <source>
        <dbReference type="ARBA" id="ARBA00022801"/>
    </source>
</evidence>
<gene>
    <name evidence="7" type="ORF">HJC23_013883</name>
</gene>
<dbReference type="InterPro" id="IPR051316">
    <property type="entry name" value="Zinc-reg_GTPase_activator"/>
</dbReference>
<dbReference type="SUPFAM" id="SSF52540">
    <property type="entry name" value="P-loop containing nucleoside triphosphate hydrolases"/>
    <property type="match status" value="1"/>
</dbReference>
<keyword evidence="2" id="KW-0378">Hydrolase</keyword>
<dbReference type="EMBL" id="JABMIG020000039">
    <property type="protein sequence ID" value="KAL3799428.1"/>
    <property type="molecule type" value="Genomic_DNA"/>
</dbReference>
<dbReference type="Pfam" id="PF02492">
    <property type="entry name" value="cobW"/>
    <property type="match status" value="1"/>
</dbReference>
<organism evidence="7 8">
    <name type="scientific">Cyclotella cryptica</name>
    <dbReference type="NCBI Taxonomy" id="29204"/>
    <lineage>
        <taxon>Eukaryota</taxon>
        <taxon>Sar</taxon>
        <taxon>Stramenopiles</taxon>
        <taxon>Ochrophyta</taxon>
        <taxon>Bacillariophyta</taxon>
        <taxon>Coscinodiscophyceae</taxon>
        <taxon>Thalassiosirophycidae</taxon>
        <taxon>Stephanodiscales</taxon>
        <taxon>Stephanodiscaceae</taxon>
        <taxon>Cyclotella</taxon>
    </lineage>
</organism>
<dbReference type="GO" id="GO:0016787">
    <property type="term" value="F:hydrolase activity"/>
    <property type="evidence" value="ECO:0007669"/>
    <property type="project" value="UniProtKB-KW"/>
</dbReference>
<dbReference type="CDD" id="cd03112">
    <property type="entry name" value="CobW-like"/>
    <property type="match status" value="1"/>
</dbReference>
<sequence>MSESTDDLTPITVITGFLGAGKTTLVNYILKEQREWKICVLENEFGQFLDSHDATSRSFCSVLVAESLDAPEDLITMDNGCVCCSVRGDLVRTLGQLTSRRKDFDAIILETTGLADPAPIVYTVQTNPKISDNYRIDSIICLADCKHIQAHLDEKKPDGSVNEALQQVAFADKILLNKIDLVSKEEKEALEARLRTINKFATVIETERSRAPLDKILGLNSFNMESILSYDPNFFDDEEEKKIHNLELVQSVGIAFEGNLHAQWFNMFMMDLLRERAADLYRTKGLLSFHGQGDTKFVFQGVHEQINFGPSQKPWKEGEKRENKFVFIGRNLDRKELTRGLMECLYKEDEKKA</sequence>
<dbReference type="AlphaFoldDB" id="A0ABD3QG68"/>
<dbReference type="InterPro" id="IPR003495">
    <property type="entry name" value="CobW/HypB/UreG_nucleotide-bd"/>
</dbReference>
<keyword evidence="3" id="KW-0143">Chaperone</keyword>
<name>A0ABD3QG68_9STRA</name>
<dbReference type="Pfam" id="PF07683">
    <property type="entry name" value="CobW_C"/>
    <property type="match status" value="1"/>
</dbReference>
<feature type="domain" description="CobW C-terminal" evidence="6">
    <location>
        <begin position="249"/>
        <end position="345"/>
    </location>
</feature>
<dbReference type="Gene3D" id="3.30.1220.10">
    <property type="entry name" value="CobW-like, C-terminal domain"/>
    <property type="match status" value="1"/>
</dbReference>
<dbReference type="InterPro" id="IPR011629">
    <property type="entry name" value="CobW-like_C"/>
</dbReference>